<dbReference type="Proteomes" id="UP000316313">
    <property type="component" value="Chromosome"/>
</dbReference>
<feature type="transmembrane region" description="Helical" evidence="1">
    <location>
        <begin position="324"/>
        <end position="344"/>
    </location>
</feature>
<proteinExistence type="predicted"/>
<gene>
    <name evidence="2" type="ORF">E3D00_04190</name>
</gene>
<keyword evidence="1" id="KW-0812">Transmembrane</keyword>
<sequence length="512" mass="57737">MDFINPLLFNDLKKRFFIFFVLFLFFVYPIIQENIYYIDDLGRSVYGYLALTGNGRPIGDWIWEIMSFSPNYVSNLAPLTQIISVSFLAIALSFLSRSWRFSVLNGSIALSFLVCSPFLLANLSYRFDSITMTAALALITIPFSLPQNISNAKRIVLTSLVILITSNVYQAALNAFLVLLCLNSTLQIIDYSNKQSISRFIQGIIAFITGLVLYKIEIAVTNITNYDPYTRAHLGMVHDVHSFLGNIKNCIRLAFNEFRHGNLERFLGACMILGIIATFTRVFIGVRNRNKNEITLSLFLTFLFLGLSVLSIAGLLSLLKFPVIVPRTMMSVGAVCAFAVTFIIGRSSPKNIYQCVPMALGMLMLFGQFVFAYAWGNAEGSQSHLDHQLARQIDEDLFTLSGRQTTYVRILGDQTPTSAYTQLILNQHPIFRFDLARALDGWAWGNTLLKTYNLPNNISVTTNESPDTKPTMKAALEIRNTCHFDKIISRVNYNLYKLNDNIVIDFTHACSQ</sequence>
<keyword evidence="1" id="KW-1133">Transmembrane helix</keyword>
<feature type="transmembrane region" description="Helical" evidence="1">
    <location>
        <begin position="76"/>
        <end position="95"/>
    </location>
</feature>
<keyword evidence="3" id="KW-1185">Reference proteome</keyword>
<dbReference type="EMBL" id="CP038141">
    <property type="protein sequence ID" value="QDH16856.1"/>
    <property type="molecule type" value="Genomic_DNA"/>
</dbReference>
<dbReference type="InterPro" id="IPR025686">
    <property type="entry name" value="Glucos_trans_II"/>
</dbReference>
<keyword evidence="1" id="KW-0472">Membrane</keyword>
<feature type="transmembrane region" description="Helical" evidence="1">
    <location>
        <begin position="102"/>
        <end position="121"/>
    </location>
</feature>
<organism evidence="2 3">
    <name type="scientific">Swingsia samuiensis</name>
    <dbReference type="NCBI Taxonomy" id="1293412"/>
    <lineage>
        <taxon>Bacteria</taxon>
        <taxon>Pseudomonadati</taxon>
        <taxon>Pseudomonadota</taxon>
        <taxon>Alphaproteobacteria</taxon>
        <taxon>Acetobacterales</taxon>
        <taxon>Acetobacteraceae</taxon>
        <taxon>Swingsia</taxon>
    </lineage>
</organism>
<dbReference type="RefSeq" id="WP_141460228.1">
    <property type="nucleotide sequence ID" value="NZ_CP038141.1"/>
</dbReference>
<dbReference type="KEGG" id="ssam:E3D00_04190"/>
<feature type="transmembrane region" description="Helical" evidence="1">
    <location>
        <begin position="12"/>
        <end position="31"/>
    </location>
</feature>
<evidence type="ECO:0000313" key="2">
    <source>
        <dbReference type="EMBL" id="QDH16856.1"/>
    </source>
</evidence>
<feature type="transmembrane region" description="Helical" evidence="1">
    <location>
        <begin position="204"/>
        <end position="224"/>
    </location>
</feature>
<accession>A0A4Y6UK55</accession>
<name>A0A4Y6UK55_9PROT</name>
<dbReference type="Pfam" id="PF14264">
    <property type="entry name" value="Glucos_trans_II"/>
    <property type="match status" value="1"/>
</dbReference>
<reference evidence="2 3" key="1">
    <citation type="submission" date="2019-03" db="EMBL/GenBank/DDBJ databases">
        <title>The complete genome sequence of Swingsia samuiensis NBRC107927(T).</title>
        <authorList>
            <person name="Chua K.-O."/>
            <person name="Chan K.-G."/>
            <person name="See-Too W.-S."/>
        </authorList>
    </citation>
    <scope>NUCLEOTIDE SEQUENCE [LARGE SCALE GENOMIC DNA]</scope>
    <source>
        <strain evidence="2 3">AH83</strain>
    </source>
</reference>
<evidence type="ECO:0000313" key="3">
    <source>
        <dbReference type="Proteomes" id="UP000316313"/>
    </source>
</evidence>
<dbReference type="OrthoDB" id="2043221at2"/>
<protein>
    <recommendedName>
        <fullName evidence="4">Glucosyl transferase GtrII family protein</fullName>
    </recommendedName>
</protein>
<feature type="transmembrane region" description="Helical" evidence="1">
    <location>
        <begin position="266"/>
        <end position="284"/>
    </location>
</feature>
<feature type="transmembrane region" description="Helical" evidence="1">
    <location>
        <begin position="356"/>
        <end position="375"/>
    </location>
</feature>
<dbReference type="AlphaFoldDB" id="A0A4Y6UK55"/>
<feature type="transmembrane region" description="Helical" evidence="1">
    <location>
        <begin position="296"/>
        <end position="318"/>
    </location>
</feature>
<evidence type="ECO:0008006" key="4">
    <source>
        <dbReference type="Google" id="ProtNLM"/>
    </source>
</evidence>
<evidence type="ECO:0000256" key="1">
    <source>
        <dbReference type="SAM" id="Phobius"/>
    </source>
</evidence>